<dbReference type="EMBL" id="CAEQ01001296">
    <property type="protein sequence ID" value="CCD13826.1"/>
    <property type="molecule type" value="Genomic_DNA"/>
</dbReference>
<comment type="caution">
    <text evidence="2">The sequence shown here is derived from an EMBL/GenBank/DDBJ whole genome shotgun (WGS) entry which is preliminary data.</text>
</comment>
<dbReference type="PROSITE" id="PS00028">
    <property type="entry name" value="ZINC_FINGER_C2H2_1"/>
    <property type="match status" value="1"/>
</dbReference>
<name>F9W9C6_TRYCI</name>
<evidence type="ECO:0000313" key="3">
    <source>
        <dbReference type="Proteomes" id="UP000000702"/>
    </source>
</evidence>
<dbReference type="AlphaFoldDB" id="F9W9C6"/>
<reference evidence="2 3" key="2">
    <citation type="journal article" date="2012" name="Proc. Natl. Acad. Sci. U.S.A.">
        <title>Antigenic diversity is generated by distinct evolutionary mechanisms in African trypanosome species.</title>
        <authorList>
            <person name="Jackson A.P."/>
            <person name="Berry A."/>
            <person name="Aslett M."/>
            <person name="Allison H.C."/>
            <person name="Burton P."/>
            <person name="Vavrova-Anderson J."/>
            <person name="Brown R."/>
            <person name="Browne H."/>
            <person name="Corton N."/>
            <person name="Hauser H."/>
            <person name="Gamble J."/>
            <person name="Gilderthorp R."/>
            <person name="Marcello L."/>
            <person name="McQuillan J."/>
            <person name="Otto T.D."/>
            <person name="Quail M.A."/>
            <person name="Sanders M.J."/>
            <person name="van Tonder A."/>
            <person name="Ginger M.L."/>
            <person name="Field M.C."/>
            <person name="Barry J.D."/>
            <person name="Hertz-Fowler C."/>
            <person name="Berriman M."/>
        </authorList>
    </citation>
    <scope>NUCLEOTIDE SEQUENCE [LARGE SCALE GENOMIC DNA]</scope>
    <source>
        <strain evidence="2 3">IL3000</strain>
    </source>
</reference>
<dbReference type="InterPro" id="IPR013087">
    <property type="entry name" value="Znf_C2H2_type"/>
</dbReference>
<accession>F9W9C6</accession>
<evidence type="ECO:0000259" key="1">
    <source>
        <dbReference type="PROSITE" id="PS00028"/>
    </source>
</evidence>
<organism evidence="2 3">
    <name type="scientific">Trypanosoma congolense (strain IL3000)</name>
    <dbReference type="NCBI Taxonomy" id="1068625"/>
    <lineage>
        <taxon>Eukaryota</taxon>
        <taxon>Discoba</taxon>
        <taxon>Euglenozoa</taxon>
        <taxon>Kinetoplastea</taxon>
        <taxon>Metakinetoplastina</taxon>
        <taxon>Trypanosomatida</taxon>
        <taxon>Trypanosomatidae</taxon>
        <taxon>Trypanosoma</taxon>
        <taxon>Nannomonas</taxon>
    </lineage>
</organism>
<dbReference type="VEuPathDB" id="TriTrypDB:TcIL3000_0_45220"/>
<dbReference type="OMA" id="RKEEWCI"/>
<dbReference type="Proteomes" id="UP000000702">
    <property type="component" value="Unassembled WGS sequence"/>
</dbReference>
<proteinExistence type="predicted"/>
<evidence type="ECO:0000313" key="2">
    <source>
        <dbReference type="EMBL" id="CCD13826.1"/>
    </source>
</evidence>
<reference evidence="3" key="1">
    <citation type="submission" date="2011-07" db="EMBL/GenBank/DDBJ databases">
        <title>Divergent evolution of antigenic variation in African trypanosomes.</title>
        <authorList>
            <person name="Jackson A.P."/>
            <person name="Berry A."/>
            <person name="Allison H.C."/>
            <person name="Burton P."/>
            <person name="Anderson J."/>
            <person name="Aslett M."/>
            <person name="Brown R."/>
            <person name="Corton N."/>
            <person name="Harris D."/>
            <person name="Hauser H."/>
            <person name="Gamble J."/>
            <person name="Gilderthorp R."/>
            <person name="McQuillan J."/>
            <person name="Quail M.A."/>
            <person name="Sanders M."/>
            <person name="Van Tonder A."/>
            <person name="Ginger M.L."/>
            <person name="Donelson J.E."/>
            <person name="Field M.C."/>
            <person name="Barry J.D."/>
            <person name="Berriman M."/>
            <person name="Hertz-Fowler C."/>
        </authorList>
    </citation>
    <scope>NUCLEOTIDE SEQUENCE [LARGE SCALE GENOMIC DNA]</scope>
    <source>
        <strain evidence="3">IL3000</strain>
    </source>
</reference>
<feature type="domain" description="C2H2-type" evidence="1">
    <location>
        <begin position="355"/>
        <end position="375"/>
    </location>
</feature>
<sequence>MLFWPRDALLLYIHAALCICLPLIVFPSLSLSPSLAHFSFDLQGGMAQNSSEEKDAWLVGLHQFLNTRLRTVPYAAATRVRPNVSVPLPLQNTQYMINGLMWSVRDCVAWAADAWLCAQSHLHSCTQRFTQLSEQLNREELQQSRREPNTVDEAAVDGEAMERERLYDCHACVQDIYVAFCVVDAFLRHMSDVSISVKELAEKELPRLVADHIPLWQRPPSRYMQQAMEEYSLLFLDMLRSWTTTRVLRPDTQRRIEEYVRHKLKTVRDAPARPNGVVSDSSGVNGIGTAGRLGGGRLRAVSAGLRMLLSNATAHPQKSAEASPVVAADAARLTIASFISAIFPSSRSEAGRNRCAHCGLVLKNATAKSTHYRYHFCSRSYNTDLKIVRLPYPSLDDYMSHEPDCGETGNFVRVTYDMLDVFRAPENRTVRVRRAKKAPESK</sequence>
<protein>
    <submittedName>
        <fullName evidence="2">WGS project CAEQ00000000 data, annotated contig 1849</fullName>
    </submittedName>
</protein>
<keyword evidence="3" id="KW-1185">Reference proteome</keyword>
<gene>
    <name evidence="2" type="ORF">TCIL3000_0_45220</name>
</gene>